<dbReference type="PROSITE" id="PS50005">
    <property type="entry name" value="TPR"/>
    <property type="match status" value="1"/>
</dbReference>
<dbReference type="GO" id="GO:0043531">
    <property type="term" value="F:ADP binding"/>
    <property type="evidence" value="ECO:0007669"/>
    <property type="project" value="InterPro"/>
</dbReference>
<dbReference type="SUPFAM" id="SSF46894">
    <property type="entry name" value="C-terminal effector domain of the bipartite response regulators"/>
    <property type="match status" value="1"/>
</dbReference>
<dbReference type="Proteomes" id="UP000192840">
    <property type="component" value="Unassembled WGS sequence"/>
</dbReference>
<dbReference type="InterPro" id="IPR051677">
    <property type="entry name" value="AfsR-DnrI-RedD_regulator"/>
</dbReference>
<evidence type="ECO:0000256" key="3">
    <source>
        <dbReference type="ARBA" id="ARBA00023125"/>
    </source>
</evidence>
<evidence type="ECO:0000256" key="6">
    <source>
        <dbReference type="PROSITE-ProRule" id="PRU01091"/>
    </source>
</evidence>
<keyword evidence="5" id="KW-0802">TPR repeat</keyword>
<dbReference type="SMART" id="SM00028">
    <property type="entry name" value="TPR"/>
    <property type="match status" value="5"/>
</dbReference>
<dbReference type="PANTHER" id="PTHR35807:SF1">
    <property type="entry name" value="TRANSCRIPTIONAL REGULATOR REDD"/>
    <property type="match status" value="1"/>
</dbReference>
<accession>A0A1W2FHG7</accession>
<proteinExistence type="inferred from homology"/>
<feature type="domain" description="OmpR/PhoB-type" evidence="7">
    <location>
        <begin position="1"/>
        <end position="86"/>
    </location>
</feature>
<dbReference type="InterPro" id="IPR005158">
    <property type="entry name" value="BTAD"/>
</dbReference>
<evidence type="ECO:0000259" key="7">
    <source>
        <dbReference type="PROSITE" id="PS51755"/>
    </source>
</evidence>
<dbReference type="GO" id="GO:0006355">
    <property type="term" value="P:regulation of DNA-templated transcription"/>
    <property type="evidence" value="ECO:0007669"/>
    <property type="project" value="InterPro"/>
</dbReference>
<dbReference type="SMART" id="SM01043">
    <property type="entry name" value="BTAD"/>
    <property type="match status" value="1"/>
</dbReference>
<dbReference type="Gene3D" id="1.25.40.10">
    <property type="entry name" value="Tetratricopeptide repeat domain"/>
    <property type="match status" value="3"/>
</dbReference>
<dbReference type="InterPro" id="IPR016032">
    <property type="entry name" value="Sig_transdc_resp-reg_C-effctor"/>
</dbReference>
<dbReference type="InterPro" id="IPR011990">
    <property type="entry name" value="TPR-like_helical_dom_sf"/>
</dbReference>
<evidence type="ECO:0000256" key="5">
    <source>
        <dbReference type="PROSITE-ProRule" id="PRU00339"/>
    </source>
</evidence>
<keyword evidence="2" id="KW-0805">Transcription regulation</keyword>
<protein>
    <submittedName>
        <fullName evidence="8">DNA-binding transcriptional activator of the SARP family</fullName>
    </submittedName>
</protein>
<keyword evidence="4" id="KW-0804">Transcription</keyword>
<dbReference type="AlphaFoldDB" id="A0A1W2FHG7"/>
<dbReference type="InterPro" id="IPR036388">
    <property type="entry name" value="WH-like_DNA-bd_sf"/>
</dbReference>
<dbReference type="Pfam" id="PF03704">
    <property type="entry name" value="BTAD"/>
    <property type="match status" value="1"/>
</dbReference>
<organism evidence="8 9">
    <name type="scientific">Lentzea albidocapillata</name>
    <dbReference type="NCBI Taxonomy" id="40571"/>
    <lineage>
        <taxon>Bacteria</taxon>
        <taxon>Bacillati</taxon>
        <taxon>Actinomycetota</taxon>
        <taxon>Actinomycetes</taxon>
        <taxon>Pseudonocardiales</taxon>
        <taxon>Pseudonocardiaceae</taxon>
        <taxon>Lentzea</taxon>
    </lineage>
</organism>
<dbReference type="InterPro" id="IPR027417">
    <property type="entry name" value="P-loop_NTPase"/>
</dbReference>
<evidence type="ECO:0000313" key="8">
    <source>
        <dbReference type="EMBL" id="SMD21495.1"/>
    </source>
</evidence>
<dbReference type="Gene3D" id="3.40.50.300">
    <property type="entry name" value="P-loop containing nucleotide triphosphate hydrolases"/>
    <property type="match status" value="1"/>
</dbReference>
<dbReference type="SMART" id="SM00862">
    <property type="entry name" value="Trans_reg_C"/>
    <property type="match status" value="1"/>
</dbReference>
<comment type="similarity">
    <text evidence="1">Belongs to the AfsR/DnrI/RedD regulatory family.</text>
</comment>
<dbReference type="PRINTS" id="PR00364">
    <property type="entry name" value="DISEASERSIST"/>
</dbReference>
<dbReference type="Pfam" id="PF13424">
    <property type="entry name" value="TPR_12"/>
    <property type="match status" value="2"/>
</dbReference>
<evidence type="ECO:0000256" key="2">
    <source>
        <dbReference type="ARBA" id="ARBA00023015"/>
    </source>
</evidence>
<sequence>MLALGPVEVWNGGRQVALGGPKPRTLLVALLLQLRQVVPAERLVDLIWDESPPQSAGALVHTYVSSLRRVAGEALVTRAPGYVLDVEYSDIDEFTRHVSLARQAERDGDPATAFRHYEQGLALWRGPALHGIDANFARGHALALEESRLSAQEGLGRCELAQGRFEDAIGRLSALAHSHPAREDTRLLLMSALYRAGRQADALNVYREARAYLLDELGIEPGEKLQTLHRQLLAGVLEMPPIATAPARDVVVPHHLPPDISDFTGRQDVLARVLAVAGAPANTTSTPTVVISGFGGAGKSALAVRAAHLLRRQYPDGQLFADLRGAERDLRSHEVVGRFLGLLGVLGKDQPEGIDERVELYRRLVADRKLVIVLDNARSERQVRSLLPGNPNCFVIITSRSRLTGLEGADPVELDLLEPEVSAEMLSRIAGEQRVKAEPEAARHIVELCGGVPLALRAAAAKLLARPHWPLRTLAKRLSDERRRLDELTVGDLAIRSSLRLNYADLDAQHRTAFHLLALLDMPDFGAWVAVPLLLVDLDEAEDVVEHLVELRLLDVAGVDHIGRVRYRFHDLVQLFGAEQASLDDDVTAAVGRLLATWVTLVEAGSKRLPRVTLGLRPRPGVDEEVDPRLVEEVEENPMGWLHSETGAVVRVVERAHDLGVDEITTTLITSLLSSSFSARNEFDGWQRTHDVALRAARAQGNTAAEAVVLAGLGQLRYEQDDFDAALTNFQQAADGAELVGDDATLAVALVGLGTVYRDLASFDLARSMLNRAVQLGDDEIVAAAAYGLGAVDRDLGDLAAAEAALERSLSLYRKLDDQRGTALALRGLSLCHRASGKYLAAVESSREAEALLRAAGDELGAVYAVQSLVKASLRAGLFEGLDDLLAECVEVCGRQRDRFGLALTTRTRGELSLALGRPDAAELLSEALGLWTELGAPLWRARTMRDLAAATSDAETWTAALELFRSLGVREAAELEGMTAADWLSSTRLP</sequence>
<keyword evidence="9" id="KW-1185">Reference proteome</keyword>
<dbReference type="CDD" id="cd15831">
    <property type="entry name" value="BTAD"/>
    <property type="match status" value="1"/>
</dbReference>
<evidence type="ECO:0000256" key="4">
    <source>
        <dbReference type="ARBA" id="ARBA00023163"/>
    </source>
</evidence>
<dbReference type="PROSITE" id="PS51755">
    <property type="entry name" value="OMPR_PHOB"/>
    <property type="match status" value="1"/>
</dbReference>
<gene>
    <name evidence="8" type="ORF">SAMN05660733_06422</name>
</gene>
<dbReference type="InterPro" id="IPR001867">
    <property type="entry name" value="OmpR/PhoB-type_DNA-bd"/>
</dbReference>
<feature type="repeat" description="TPR" evidence="5">
    <location>
        <begin position="747"/>
        <end position="780"/>
    </location>
</feature>
<feature type="DNA-binding region" description="OmpR/PhoB-type" evidence="6">
    <location>
        <begin position="1"/>
        <end position="86"/>
    </location>
</feature>
<dbReference type="eggNOG" id="COG3903">
    <property type="taxonomic scope" value="Bacteria"/>
</dbReference>
<dbReference type="SUPFAM" id="SSF52540">
    <property type="entry name" value="P-loop containing nucleoside triphosphate hydrolases"/>
    <property type="match status" value="1"/>
</dbReference>
<reference evidence="9" key="1">
    <citation type="submission" date="2017-04" db="EMBL/GenBank/DDBJ databases">
        <authorList>
            <person name="Varghese N."/>
            <person name="Submissions S."/>
        </authorList>
    </citation>
    <scope>NUCLEOTIDE SEQUENCE [LARGE SCALE GENOMIC DNA]</scope>
    <source>
        <strain evidence="9">DSM 44073</strain>
    </source>
</reference>
<evidence type="ECO:0000313" key="9">
    <source>
        <dbReference type="Proteomes" id="UP000192840"/>
    </source>
</evidence>
<evidence type="ECO:0000256" key="1">
    <source>
        <dbReference type="ARBA" id="ARBA00005820"/>
    </source>
</evidence>
<dbReference type="GO" id="GO:0000160">
    <property type="term" value="P:phosphorelay signal transduction system"/>
    <property type="evidence" value="ECO:0007669"/>
    <property type="project" value="InterPro"/>
</dbReference>
<dbReference type="Gene3D" id="1.10.10.10">
    <property type="entry name" value="Winged helix-like DNA-binding domain superfamily/Winged helix DNA-binding domain"/>
    <property type="match status" value="1"/>
</dbReference>
<dbReference type="eggNOG" id="COG3629">
    <property type="taxonomic scope" value="Bacteria"/>
</dbReference>
<dbReference type="GO" id="GO:0003677">
    <property type="term" value="F:DNA binding"/>
    <property type="evidence" value="ECO:0007669"/>
    <property type="project" value="UniProtKB-UniRule"/>
</dbReference>
<keyword evidence="3 6" id="KW-0238">DNA-binding</keyword>
<dbReference type="EMBL" id="FWYC01000015">
    <property type="protein sequence ID" value="SMD21495.1"/>
    <property type="molecule type" value="Genomic_DNA"/>
</dbReference>
<dbReference type="STRING" id="40571.SAMN05660733_06422"/>
<name>A0A1W2FHG7_9PSEU</name>
<dbReference type="PANTHER" id="PTHR35807">
    <property type="entry name" value="TRANSCRIPTIONAL REGULATOR REDD-RELATED"/>
    <property type="match status" value="1"/>
</dbReference>
<dbReference type="SUPFAM" id="SSF48452">
    <property type="entry name" value="TPR-like"/>
    <property type="match status" value="2"/>
</dbReference>
<dbReference type="InterPro" id="IPR019734">
    <property type="entry name" value="TPR_rpt"/>
</dbReference>